<evidence type="ECO:0000256" key="8">
    <source>
        <dbReference type="ARBA" id="ARBA00023239"/>
    </source>
</evidence>
<evidence type="ECO:0000256" key="6">
    <source>
        <dbReference type="ARBA" id="ARBA00023145"/>
    </source>
</evidence>
<dbReference type="RefSeq" id="WP_166172822.1">
    <property type="nucleotide sequence ID" value="NZ_CP045119.1"/>
</dbReference>
<dbReference type="InterPro" id="IPR033175">
    <property type="entry name" value="PSD-A"/>
</dbReference>
<keyword evidence="1" id="KW-1003">Cell membrane</keyword>
<evidence type="ECO:0000256" key="10">
    <source>
        <dbReference type="ARBA" id="ARBA00023317"/>
    </source>
</evidence>
<evidence type="ECO:0000256" key="3">
    <source>
        <dbReference type="ARBA" id="ARBA00022793"/>
    </source>
</evidence>
<dbReference type="InterPro" id="IPR003817">
    <property type="entry name" value="PS_Dcarbxylase"/>
</dbReference>
<dbReference type="PANTHER" id="PTHR35809:SF1">
    <property type="entry name" value="ARCHAETIDYLSERINE DECARBOXYLASE PROENZYME-RELATED"/>
    <property type="match status" value="1"/>
</dbReference>
<keyword evidence="9" id="KW-1208">Phospholipid metabolism</keyword>
<sequence>MTRRGWEAARPYVLVPLILGLLLLLAGRRSGWLGVLAAGGMLAFFRDPEREIDRLPDVLYAAADGLVREVDEVYDPAMPGGRATRISTFLSLHNVHVNRSPVGGTVEEIEEIGGGYYPALFKRSEENRRNRIEISGSRGPVVVIQKAGLIARRISTWVEAGERVESGGKLGLIHLGSRTDVLFPAGTAEPLVGPGDKIRAGLTPLARYEEPR</sequence>
<gene>
    <name evidence="11" type="ORF">GBA63_01460</name>
</gene>
<reference evidence="11 12" key="1">
    <citation type="submission" date="2019-10" db="EMBL/GenBank/DDBJ databases">
        <title>Rubrobacter sp nov SCSIO 52090 isolated from a deep-sea sediment in the South China Sea.</title>
        <authorList>
            <person name="Chen R.W."/>
        </authorList>
    </citation>
    <scope>NUCLEOTIDE SEQUENCE [LARGE SCALE GENOMIC DNA]</scope>
    <source>
        <strain evidence="11 12">SCSIO 52909</strain>
    </source>
</reference>
<name>A0A6G8Q4P3_9ACTN</name>
<evidence type="ECO:0000256" key="5">
    <source>
        <dbReference type="ARBA" id="ARBA00023136"/>
    </source>
</evidence>
<keyword evidence="6" id="KW-0865">Zymogen</keyword>
<dbReference type="EMBL" id="CP045119">
    <property type="protein sequence ID" value="QIN81441.1"/>
    <property type="molecule type" value="Genomic_DNA"/>
</dbReference>
<evidence type="ECO:0000313" key="11">
    <source>
        <dbReference type="EMBL" id="QIN81441.1"/>
    </source>
</evidence>
<evidence type="ECO:0000256" key="2">
    <source>
        <dbReference type="ARBA" id="ARBA00022516"/>
    </source>
</evidence>
<proteinExistence type="predicted"/>
<keyword evidence="7" id="KW-0594">Phospholipid biosynthesis</keyword>
<keyword evidence="2" id="KW-0444">Lipid biosynthesis</keyword>
<keyword evidence="4" id="KW-0443">Lipid metabolism</keyword>
<evidence type="ECO:0000256" key="7">
    <source>
        <dbReference type="ARBA" id="ARBA00023209"/>
    </source>
</evidence>
<evidence type="ECO:0000256" key="9">
    <source>
        <dbReference type="ARBA" id="ARBA00023264"/>
    </source>
</evidence>
<keyword evidence="12" id="KW-1185">Reference proteome</keyword>
<dbReference type="GO" id="GO:0008654">
    <property type="term" value="P:phospholipid biosynthetic process"/>
    <property type="evidence" value="ECO:0007669"/>
    <property type="project" value="UniProtKB-KW"/>
</dbReference>
<dbReference type="GO" id="GO:0004609">
    <property type="term" value="F:phosphatidylserine decarboxylase activity"/>
    <property type="evidence" value="ECO:0007669"/>
    <property type="project" value="InterPro"/>
</dbReference>
<accession>A0A6G8Q4P3</accession>
<dbReference type="Proteomes" id="UP000501452">
    <property type="component" value="Chromosome"/>
</dbReference>
<protein>
    <submittedName>
        <fullName evidence="11">Phosphatidylserine decarboxylase family protein</fullName>
    </submittedName>
</protein>
<evidence type="ECO:0000256" key="4">
    <source>
        <dbReference type="ARBA" id="ARBA00023098"/>
    </source>
</evidence>
<dbReference type="AlphaFoldDB" id="A0A6G8Q4P3"/>
<keyword evidence="3" id="KW-0210">Decarboxylase</keyword>
<evidence type="ECO:0000256" key="1">
    <source>
        <dbReference type="ARBA" id="ARBA00022475"/>
    </source>
</evidence>
<keyword evidence="5" id="KW-0472">Membrane</keyword>
<dbReference type="Pfam" id="PF02666">
    <property type="entry name" value="PS_Dcarbxylase"/>
    <property type="match status" value="1"/>
</dbReference>
<dbReference type="PANTHER" id="PTHR35809">
    <property type="entry name" value="ARCHAETIDYLSERINE DECARBOXYLASE PROENZYME-RELATED"/>
    <property type="match status" value="1"/>
</dbReference>
<evidence type="ECO:0000313" key="12">
    <source>
        <dbReference type="Proteomes" id="UP000501452"/>
    </source>
</evidence>
<keyword evidence="8" id="KW-0456">Lyase</keyword>
<keyword evidence="10" id="KW-0670">Pyruvate</keyword>
<organism evidence="11 12">
    <name type="scientific">Rubrobacter tropicus</name>
    <dbReference type="NCBI Taxonomy" id="2653851"/>
    <lineage>
        <taxon>Bacteria</taxon>
        <taxon>Bacillati</taxon>
        <taxon>Actinomycetota</taxon>
        <taxon>Rubrobacteria</taxon>
        <taxon>Rubrobacterales</taxon>
        <taxon>Rubrobacteraceae</taxon>
        <taxon>Rubrobacter</taxon>
    </lineage>
</organism>
<dbReference type="KEGG" id="rub:GBA63_01460"/>